<proteinExistence type="predicted"/>
<protein>
    <submittedName>
        <fullName evidence="1">Uncharacterized protein</fullName>
    </submittedName>
</protein>
<dbReference type="EMBL" id="QGKX02001347">
    <property type="protein sequence ID" value="KAF3526391.1"/>
    <property type="molecule type" value="Genomic_DNA"/>
</dbReference>
<dbReference type="Proteomes" id="UP000712600">
    <property type="component" value="Unassembled WGS sequence"/>
</dbReference>
<comment type="caution">
    <text evidence="1">The sequence shown here is derived from an EMBL/GenBank/DDBJ whole genome shotgun (WGS) entry which is preliminary data.</text>
</comment>
<reference evidence="1" key="1">
    <citation type="submission" date="2019-12" db="EMBL/GenBank/DDBJ databases">
        <title>Genome sequencing and annotation of Brassica cretica.</title>
        <authorList>
            <person name="Studholme D.J."/>
            <person name="Sarris P."/>
        </authorList>
    </citation>
    <scope>NUCLEOTIDE SEQUENCE</scope>
    <source>
        <strain evidence="1">PFS-109/04</strain>
        <tissue evidence="1">Leaf</tissue>
    </source>
</reference>
<dbReference type="AlphaFoldDB" id="A0A8S9Q311"/>
<sequence length="124" mass="13966">MSVSSVALSRMDEEDVDFCSKRIEFLAFQICQSTHGKDLMLSMSADRALELLIRKCKLRNTEFRDQLCGGRAEASEIPSQSIFMQGSGSDGKDLRNIFLRKGNINQRYVPGTSSFNEQISNFKS</sequence>
<gene>
    <name evidence="1" type="ORF">F2Q69_00048966</name>
</gene>
<name>A0A8S9Q311_BRACR</name>
<accession>A0A8S9Q311</accession>
<organism evidence="1 2">
    <name type="scientific">Brassica cretica</name>
    <name type="common">Mustard</name>
    <dbReference type="NCBI Taxonomy" id="69181"/>
    <lineage>
        <taxon>Eukaryota</taxon>
        <taxon>Viridiplantae</taxon>
        <taxon>Streptophyta</taxon>
        <taxon>Embryophyta</taxon>
        <taxon>Tracheophyta</taxon>
        <taxon>Spermatophyta</taxon>
        <taxon>Magnoliopsida</taxon>
        <taxon>eudicotyledons</taxon>
        <taxon>Gunneridae</taxon>
        <taxon>Pentapetalae</taxon>
        <taxon>rosids</taxon>
        <taxon>malvids</taxon>
        <taxon>Brassicales</taxon>
        <taxon>Brassicaceae</taxon>
        <taxon>Brassiceae</taxon>
        <taxon>Brassica</taxon>
    </lineage>
</organism>
<evidence type="ECO:0000313" key="2">
    <source>
        <dbReference type="Proteomes" id="UP000712600"/>
    </source>
</evidence>
<evidence type="ECO:0000313" key="1">
    <source>
        <dbReference type="EMBL" id="KAF3526391.1"/>
    </source>
</evidence>